<dbReference type="AlphaFoldDB" id="A0ABD2NKF8"/>
<dbReference type="InterPro" id="IPR050951">
    <property type="entry name" value="Retrovirus_Pol_polyprotein"/>
</dbReference>
<dbReference type="EMBL" id="JABFTP020000124">
    <property type="protein sequence ID" value="KAL3279019.1"/>
    <property type="molecule type" value="Genomic_DNA"/>
</dbReference>
<dbReference type="InterPro" id="IPR012337">
    <property type="entry name" value="RNaseH-like_sf"/>
</dbReference>
<keyword evidence="4" id="KW-1185">Reference proteome</keyword>
<dbReference type="InterPro" id="IPR041588">
    <property type="entry name" value="Integrase_H2C2"/>
</dbReference>
<gene>
    <name evidence="3" type="ORF">HHI36_016535</name>
</gene>
<reference evidence="3 4" key="1">
    <citation type="journal article" date="2021" name="BMC Biol.">
        <title>Horizontally acquired antibacterial genes associated with adaptive radiation of ladybird beetles.</title>
        <authorList>
            <person name="Li H.S."/>
            <person name="Tang X.F."/>
            <person name="Huang Y.H."/>
            <person name="Xu Z.Y."/>
            <person name="Chen M.L."/>
            <person name="Du X.Y."/>
            <person name="Qiu B.Y."/>
            <person name="Chen P.T."/>
            <person name="Zhang W."/>
            <person name="Slipinski A."/>
            <person name="Escalona H.E."/>
            <person name="Waterhouse R.M."/>
            <person name="Zwick A."/>
            <person name="Pang H."/>
        </authorList>
    </citation>
    <scope>NUCLEOTIDE SEQUENCE [LARGE SCALE GENOMIC DNA]</scope>
    <source>
        <strain evidence="3">SYSU2018</strain>
    </source>
</reference>
<dbReference type="PROSITE" id="PS50994">
    <property type="entry name" value="INTEGRASE"/>
    <property type="match status" value="1"/>
</dbReference>
<proteinExistence type="predicted"/>
<dbReference type="Gene3D" id="1.10.340.70">
    <property type="match status" value="1"/>
</dbReference>
<accession>A0ABD2NKF8</accession>
<sequence>MLKDEVWWSNMYKDVKYVIKRCEKCQKTKQSSMFNPTLHAIIPSKKNELLALDLFGPLPRSRGGVTFICVIRDCFTKWVSFYPLKRATTRSILHRLTNDLFPRMGIPESILNDHGTQFTAKRWKETLNSMGVKVIFSSIRRPQSNPSERVMKEIGRLCRTYCNEQHTRWAYELNNFSKFLNSLVHESTGFSPRELQIDASRVSLLPTALQVPHVTEDLEKKLILAKETLHSRAARRALRKSARPYPKLEPGDLVLLRSNPISSVLKQETKKFLLLFEGPYRIKKAISFDTYILVDVKSNKERGSFHVCHLKKYFNPL</sequence>
<organism evidence="3 4">
    <name type="scientific">Cryptolaemus montrouzieri</name>
    <dbReference type="NCBI Taxonomy" id="559131"/>
    <lineage>
        <taxon>Eukaryota</taxon>
        <taxon>Metazoa</taxon>
        <taxon>Ecdysozoa</taxon>
        <taxon>Arthropoda</taxon>
        <taxon>Hexapoda</taxon>
        <taxon>Insecta</taxon>
        <taxon>Pterygota</taxon>
        <taxon>Neoptera</taxon>
        <taxon>Endopterygota</taxon>
        <taxon>Coleoptera</taxon>
        <taxon>Polyphaga</taxon>
        <taxon>Cucujiformia</taxon>
        <taxon>Coccinelloidea</taxon>
        <taxon>Coccinellidae</taxon>
        <taxon>Scymninae</taxon>
        <taxon>Scymnini</taxon>
        <taxon>Cryptolaemus</taxon>
    </lineage>
</organism>
<dbReference type="PANTHER" id="PTHR37984:SF5">
    <property type="entry name" value="PROTEIN NYNRIN-LIKE"/>
    <property type="match status" value="1"/>
</dbReference>
<dbReference type="SUPFAM" id="SSF53098">
    <property type="entry name" value="Ribonuclease H-like"/>
    <property type="match status" value="1"/>
</dbReference>
<comment type="caution">
    <text evidence="3">The sequence shown here is derived from an EMBL/GenBank/DDBJ whole genome shotgun (WGS) entry which is preliminary data.</text>
</comment>
<dbReference type="InterPro" id="IPR001584">
    <property type="entry name" value="Integrase_cat-core"/>
</dbReference>
<dbReference type="EC" id="2.7.7.49" evidence="1"/>
<dbReference type="Pfam" id="PF00665">
    <property type="entry name" value="rve"/>
    <property type="match status" value="1"/>
</dbReference>
<dbReference type="InterPro" id="IPR036397">
    <property type="entry name" value="RNaseH_sf"/>
</dbReference>
<protein>
    <recommendedName>
        <fullName evidence="1">RNA-directed DNA polymerase</fullName>
        <ecNumber evidence="1">2.7.7.49</ecNumber>
    </recommendedName>
</protein>
<dbReference type="Pfam" id="PF17921">
    <property type="entry name" value="Integrase_H2C2"/>
    <property type="match status" value="1"/>
</dbReference>
<evidence type="ECO:0000256" key="1">
    <source>
        <dbReference type="ARBA" id="ARBA00012493"/>
    </source>
</evidence>
<dbReference type="PANTHER" id="PTHR37984">
    <property type="entry name" value="PROTEIN CBG26694"/>
    <property type="match status" value="1"/>
</dbReference>
<evidence type="ECO:0000313" key="3">
    <source>
        <dbReference type="EMBL" id="KAL3279019.1"/>
    </source>
</evidence>
<dbReference type="Proteomes" id="UP001516400">
    <property type="component" value="Unassembled WGS sequence"/>
</dbReference>
<dbReference type="Gene3D" id="3.30.420.10">
    <property type="entry name" value="Ribonuclease H-like superfamily/Ribonuclease H"/>
    <property type="match status" value="1"/>
</dbReference>
<evidence type="ECO:0000313" key="4">
    <source>
        <dbReference type="Proteomes" id="UP001516400"/>
    </source>
</evidence>
<name>A0ABD2NKF8_9CUCU</name>
<dbReference type="GO" id="GO:0003964">
    <property type="term" value="F:RNA-directed DNA polymerase activity"/>
    <property type="evidence" value="ECO:0007669"/>
    <property type="project" value="UniProtKB-EC"/>
</dbReference>
<feature type="domain" description="Integrase catalytic" evidence="2">
    <location>
        <begin position="39"/>
        <end position="200"/>
    </location>
</feature>
<evidence type="ECO:0000259" key="2">
    <source>
        <dbReference type="PROSITE" id="PS50994"/>
    </source>
</evidence>